<dbReference type="EMBL" id="JAKZBV010000001">
    <property type="protein sequence ID" value="MCH6472320.1"/>
    <property type="molecule type" value="Genomic_DNA"/>
</dbReference>
<comment type="caution">
    <text evidence="3">The sequence shown here is derived from an EMBL/GenBank/DDBJ whole genome shotgun (WGS) entry which is preliminary data.</text>
</comment>
<dbReference type="GO" id="GO:0016787">
    <property type="term" value="F:hydrolase activity"/>
    <property type="evidence" value="ECO:0007669"/>
    <property type="project" value="UniProtKB-KW"/>
</dbReference>
<evidence type="ECO:0000259" key="2">
    <source>
        <dbReference type="PROSITE" id="PS50263"/>
    </source>
</evidence>
<dbReference type="InterPro" id="IPR036526">
    <property type="entry name" value="C-N_Hydrolase_sf"/>
</dbReference>
<dbReference type="PANTHER" id="PTHR23088">
    <property type="entry name" value="NITRILASE-RELATED"/>
    <property type="match status" value="1"/>
</dbReference>
<dbReference type="SUPFAM" id="SSF56317">
    <property type="entry name" value="Carbon-nitrogen hydrolase"/>
    <property type="match status" value="1"/>
</dbReference>
<dbReference type="CDD" id="cd07576">
    <property type="entry name" value="R-amidase_like"/>
    <property type="match status" value="1"/>
</dbReference>
<sequence length="281" mass="30316">MRLGLMQGESAVLDVDANLSAIEAAAGLAREGGADLLVTPELFPVGYAPYRLREELDPGKLPGIAQPLLDIARRHEIGLLYSLPELGPPQGDDLPESHDGRWRITASLAGADGRLLAHYVKVHLFGPEEREVFTPGTAPPVVVDFCGMRLGIAVCYDIEFPETARAAALRGAQALLVPTALGTGYDRIPQRLIPTRALESQLYVAYANHSGVEDGFALSGGSVVADPFGDLHAQAGKGAELLFADLDPKRVEAARRDVPYLHDRSPEIYREWGTEDFDSRA</sequence>
<name>A0ABS9U6U7_9MICC</name>
<evidence type="ECO:0000256" key="1">
    <source>
        <dbReference type="ARBA" id="ARBA00010613"/>
    </source>
</evidence>
<protein>
    <submittedName>
        <fullName evidence="3">Carbon-nitrogen hydrolase family protein</fullName>
    </submittedName>
</protein>
<evidence type="ECO:0000313" key="3">
    <source>
        <dbReference type="EMBL" id="MCH6472320.1"/>
    </source>
</evidence>
<dbReference type="InterPro" id="IPR001110">
    <property type="entry name" value="UPF0012_CS"/>
</dbReference>
<dbReference type="PANTHER" id="PTHR23088:SF27">
    <property type="entry name" value="DEAMINATED GLUTATHIONE AMIDASE"/>
    <property type="match status" value="1"/>
</dbReference>
<dbReference type="Proteomes" id="UP001202922">
    <property type="component" value="Unassembled WGS sequence"/>
</dbReference>
<gene>
    <name evidence="3" type="ORF">L0M17_20535</name>
</gene>
<comment type="similarity">
    <text evidence="1">Belongs to the carbon-nitrogen hydrolase superfamily. NIT1/NIT2 family.</text>
</comment>
<keyword evidence="4" id="KW-1185">Reference proteome</keyword>
<keyword evidence="3" id="KW-0378">Hydrolase</keyword>
<dbReference type="InterPro" id="IPR044083">
    <property type="entry name" value="RamA-like"/>
</dbReference>
<proteinExistence type="inferred from homology"/>
<dbReference type="InterPro" id="IPR003010">
    <property type="entry name" value="C-N_Hydrolase"/>
</dbReference>
<feature type="domain" description="CN hydrolase" evidence="2">
    <location>
        <begin position="1"/>
        <end position="248"/>
    </location>
</feature>
<dbReference type="Gene3D" id="3.60.110.10">
    <property type="entry name" value="Carbon-nitrogen hydrolase"/>
    <property type="match status" value="1"/>
</dbReference>
<dbReference type="PROSITE" id="PS50263">
    <property type="entry name" value="CN_HYDROLASE"/>
    <property type="match status" value="1"/>
</dbReference>
<reference evidence="3 4" key="1">
    <citation type="submission" date="2022-03" db="EMBL/GenBank/DDBJ databases">
        <title>Sinomonas sp. isolated from a soil.</title>
        <authorList>
            <person name="Han J."/>
            <person name="Kim D.-U."/>
        </authorList>
    </citation>
    <scope>NUCLEOTIDE SEQUENCE [LARGE SCALE GENOMIC DNA]</scope>
    <source>
        <strain evidence="3 4">5-5</strain>
    </source>
</reference>
<organism evidence="3 4">
    <name type="scientific">Sinomonas terrae</name>
    <dbReference type="NCBI Taxonomy" id="2908838"/>
    <lineage>
        <taxon>Bacteria</taxon>
        <taxon>Bacillati</taxon>
        <taxon>Actinomycetota</taxon>
        <taxon>Actinomycetes</taxon>
        <taxon>Micrococcales</taxon>
        <taxon>Micrococcaceae</taxon>
        <taxon>Sinomonas</taxon>
    </lineage>
</organism>
<evidence type="ECO:0000313" key="4">
    <source>
        <dbReference type="Proteomes" id="UP001202922"/>
    </source>
</evidence>
<accession>A0ABS9U6U7</accession>
<dbReference type="Pfam" id="PF00795">
    <property type="entry name" value="CN_hydrolase"/>
    <property type="match status" value="1"/>
</dbReference>
<dbReference type="PROSITE" id="PS01227">
    <property type="entry name" value="UPF0012"/>
    <property type="match status" value="1"/>
</dbReference>
<dbReference type="RefSeq" id="WP_241056215.1">
    <property type="nucleotide sequence ID" value="NZ_JAKZBV010000001.1"/>
</dbReference>